<evidence type="ECO:0000256" key="6">
    <source>
        <dbReference type="SAM" id="MobiDB-lite"/>
    </source>
</evidence>
<keyword evidence="4" id="KW-0804">Transcription</keyword>
<keyword evidence="5" id="KW-0539">Nucleus</keyword>
<dbReference type="Proteomes" id="UP000308652">
    <property type="component" value="Unassembled WGS sequence"/>
</dbReference>
<dbReference type="CDD" id="cd00067">
    <property type="entry name" value="GAL4"/>
    <property type="match status" value="1"/>
</dbReference>
<proteinExistence type="predicted"/>
<dbReference type="SUPFAM" id="SSF57701">
    <property type="entry name" value="Zn2/Cys6 DNA-binding domain"/>
    <property type="match status" value="1"/>
</dbReference>
<dbReference type="PANTHER" id="PTHR47338:SF29">
    <property type="entry name" value="ZN(2)-C6 FUNGAL-TYPE DOMAIN-CONTAINING PROTEIN"/>
    <property type="match status" value="1"/>
</dbReference>
<evidence type="ECO:0000256" key="5">
    <source>
        <dbReference type="ARBA" id="ARBA00023242"/>
    </source>
</evidence>
<keyword evidence="2" id="KW-0479">Metal-binding</keyword>
<dbReference type="Pfam" id="PF04082">
    <property type="entry name" value="Fungal_trans"/>
    <property type="match status" value="1"/>
</dbReference>
<dbReference type="STRING" id="68775.A0A5C3MHK9"/>
<dbReference type="InterPro" id="IPR007219">
    <property type="entry name" value="XnlR_reg_dom"/>
</dbReference>
<feature type="compositionally biased region" description="Low complexity" evidence="6">
    <location>
        <begin position="98"/>
        <end position="117"/>
    </location>
</feature>
<dbReference type="PROSITE" id="PS50048">
    <property type="entry name" value="ZN2_CY6_FUNGAL_2"/>
    <property type="match status" value="1"/>
</dbReference>
<feature type="domain" description="Zn(2)-C6 fungal-type" evidence="7">
    <location>
        <begin position="20"/>
        <end position="52"/>
    </location>
</feature>
<evidence type="ECO:0000256" key="2">
    <source>
        <dbReference type="ARBA" id="ARBA00022723"/>
    </source>
</evidence>
<dbReference type="EMBL" id="ML213590">
    <property type="protein sequence ID" value="TFK44660.1"/>
    <property type="molecule type" value="Genomic_DNA"/>
</dbReference>
<dbReference type="InterPro" id="IPR036864">
    <property type="entry name" value="Zn2-C6_fun-type_DNA-bd_sf"/>
</dbReference>
<dbReference type="GO" id="GO:0003677">
    <property type="term" value="F:DNA binding"/>
    <property type="evidence" value="ECO:0007669"/>
    <property type="project" value="InterPro"/>
</dbReference>
<keyword evidence="3" id="KW-0805">Transcription regulation</keyword>
<dbReference type="SMART" id="SM00066">
    <property type="entry name" value="GAL4"/>
    <property type="match status" value="1"/>
</dbReference>
<dbReference type="InterPro" id="IPR001138">
    <property type="entry name" value="Zn2Cys6_DnaBD"/>
</dbReference>
<evidence type="ECO:0000256" key="3">
    <source>
        <dbReference type="ARBA" id="ARBA00023015"/>
    </source>
</evidence>
<feature type="region of interest" description="Disordered" evidence="6">
    <location>
        <begin position="85"/>
        <end position="146"/>
    </location>
</feature>
<comment type="subcellular location">
    <subcellularLocation>
        <location evidence="1">Nucleus</location>
    </subcellularLocation>
</comment>
<reference evidence="8 9" key="1">
    <citation type="journal article" date="2019" name="Nat. Ecol. Evol.">
        <title>Megaphylogeny resolves global patterns of mushroom evolution.</title>
        <authorList>
            <person name="Varga T."/>
            <person name="Krizsan K."/>
            <person name="Foldi C."/>
            <person name="Dima B."/>
            <person name="Sanchez-Garcia M."/>
            <person name="Sanchez-Ramirez S."/>
            <person name="Szollosi G.J."/>
            <person name="Szarkandi J.G."/>
            <person name="Papp V."/>
            <person name="Albert L."/>
            <person name="Andreopoulos W."/>
            <person name="Angelini C."/>
            <person name="Antonin V."/>
            <person name="Barry K.W."/>
            <person name="Bougher N.L."/>
            <person name="Buchanan P."/>
            <person name="Buyck B."/>
            <person name="Bense V."/>
            <person name="Catcheside P."/>
            <person name="Chovatia M."/>
            <person name="Cooper J."/>
            <person name="Damon W."/>
            <person name="Desjardin D."/>
            <person name="Finy P."/>
            <person name="Geml J."/>
            <person name="Haridas S."/>
            <person name="Hughes K."/>
            <person name="Justo A."/>
            <person name="Karasinski D."/>
            <person name="Kautmanova I."/>
            <person name="Kiss B."/>
            <person name="Kocsube S."/>
            <person name="Kotiranta H."/>
            <person name="LaButti K.M."/>
            <person name="Lechner B.E."/>
            <person name="Liimatainen K."/>
            <person name="Lipzen A."/>
            <person name="Lukacs Z."/>
            <person name="Mihaltcheva S."/>
            <person name="Morgado L.N."/>
            <person name="Niskanen T."/>
            <person name="Noordeloos M.E."/>
            <person name="Ohm R.A."/>
            <person name="Ortiz-Santana B."/>
            <person name="Ovrebo C."/>
            <person name="Racz N."/>
            <person name="Riley R."/>
            <person name="Savchenko A."/>
            <person name="Shiryaev A."/>
            <person name="Soop K."/>
            <person name="Spirin V."/>
            <person name="Szebenyi C."/>
            <person name="Tomsovsky M."/>
            <person name="Tulloss R.E."/>
            <person name="Uehling J."/>
            <person name="Grigoriev I.V."/>
            <person name="Vagvolgyi C."/>
            <person name="Papp T."/>
            <person name="Martin F.M."/>
            <person name="Miettinen O."/>
            <person name="Hibbett D.S."/>
            <person name="Nagy L.G."/>
        </authorList>
    </citation>
    <scope>NUCLEOTIDE SEQUENCE [LARGE SCALE GENOMIC DNA]</scope>
    <source>
        <strain evidence="8 9">CBS 166.37</strain>
    </source>
</reference>
<evidence type="ECO:0000313" key="8">
    <source>
        <dbReference type="EMBL" id="TFK44660.1"/>
    </source>
</evidence>
<protein>
    <recommendedName>
        <fullName evidence="7">Zn(2)-C6 fungal-type domain-containing protein</fullName>
    </recommendedName>
</protein>
<organism evidence="8 9">
    <name type="scientific">Crucibulum laeve</name>
    <dbReference type="NCBI Taxonomy" id="68775"/>
    <lineage>
        <taxon>Eukaryota</taxon>
        <taxon>Fungi</taxon>
        <taxon>Dikarya</taxon>
        <taxon>Basidiomycota</taxon>
        <taxon>Agaricomycotina</taxon>
        <taxon>Agaricomycetes</taxon>
        <taxon>Agaricomycetidae</taxon>
        <taxon>Agaricales</taxon>
        <taxon>Agaricineae</taxon>
        <taxon>Nidulariaceae</taxon>
        <taxon>Crucibulum</taxon>
    </lineage>
</organism>
<dbReference type="GO" id="GO:0008270">
    <property type="term" value="F:zinc ion binding"/>
    <property type="evidence" value="ECO:0007669"/>
    <property type="project" value="InterPro"/>
</dbReference>
<evidence type="ECO:0000313" key="9">
    <source>
        <dbReference type="Proteomes" id="UP000308652"/>
    </source>
</evidence>
<dbReference type="AlphaFoldDB" id="A0A5C3MHK9"/>
<evidence type="ECO:0000259" key="7">
    <source>
        <dbReference type="PROSITE" id="PS50048"/>
    </source>
</evidence>
<dbReference type="GO" id="GO:0000981">
    <property type="term" value="F:DNA-binding transcription factor activity, RNA polymerase II-specific"/>
    <property type="evidence" value="ECO:0007669"/>
    <property type="project" value="InterPro"/>
</dbReference>
<dbReference type="OrthoDB" id="2123952at2759"/>
<dbReference type="Pfam" id="PF00172">
    <property type="entry name" value="Zn_clus"/>
    <property type="match status" value="1"/>
</dbReference>
<dbReference type="PROSITE" id="PS00463">
    <property type="entry name" value="ZN2_CY6_FUNGAL_1"/>
    <property type="match status" value="1"/>
</dbReference>
<dbReference type="GO" id="GO:0005634">
    <property type="term" value="C:nucleus"/>
    <property type="evidence" value="ECO:0007669"/>
    <property type="project" value="UniProtKB-SubCell"/>
</dbReference>
<dbReference type="InterPro" id="IPR050815">
    <property type="entry name" value="TF_fung"/>
</dbReference>
<dbReference type="CDD" id="cd14725">
    <property type="entry name" value="ZIP_Gal4-like_2"/>
    <property type="match status" value="1"/>
</dbReference>
<dbReference type="GO" id="GO:0006351">
    <property type="term" value="P:DNA-templated transcription"/>
    <property type="evidence" value="ECO:0007669"/>
    <property type="project" value="InterPro"/>
</dbReference>
<evidence type="ECO:0000256" key="4">
    <source>
        <dbReference type="ARBA" id="ARBA00023163"/>
    </source>
</evidence>
<accession>A0A5C3MHK9</accession>
<dbReference type="Gene3D" id="4.10.240.10">
    <property type="entry name" value="Zn(2)-C6 fungal-type DNA-binding domain"/>
    <property type="match status" value="1"/>
</dbReference>
<keyword evidence="9" id="KW-1185">Reference proteome</keyword>
<sequence length="576" mass="64070">MANKTPADKGAQGTLQRGKACLRCRKRKMRCDGTKPACQQCTRAKKGDVCEYDDGKGKTRTQILRETIVKLEQRVRELEDPDYVSPVVTLHDPHGHSRSGSSDSSYGSPESSYLSASHSPFLSESPTSPAEPWQLQGVPSPSPSPFIPEILYDDQRGFQPPFELGQMLLDIFTPHRLQCGLGIHIGQLRESLSLPASQQRHPVLMNAIYLWACFVSRPEPLCQHEEHYLRHSLEALPDALQRGDKSMDVIQASCLLSQYFLANGRLIEGSYHASAAAALAVQIGLHGRSSREVYSWSSSEVEGFDQKPPKIDLHDGERILTFWQVYNLDRCWSVVLRKPSVIPDGPTAWNSIYCPWPQVMADYETGHIGGTAVVQTIKSFLDGEVSPDGFSIPASRVKASTLFAHADLVSKTWELGSKASGILEEELRVVEHSINMLLSILIPINQLDAVLPEDKHTLVLAHTLTHCAMIHLHRSFAQDDSLSFEKCSRAARSCVDIIKHISDRDFAFLDPIVGPCWWSVAEILIRELDTLETSWPLMDSSDLRNDIGAILYAMNSLGSRFPIIAPAMAKVQKRLS</sequence>
<feature type="compositionally biased region" description="Polar residues" evidence="6">
    <location>
        <begin position="118"/>
        <end position="128"/>
    </location>
</feature>
<gene>
    <name evidence="8" type="ORF">BDQ12DRAFT_29250</name>
</gene>
<evidence type="ECO:0000256" key="1">
    <source>
        <dbReference type="ARBA" id="ARBA00004123"/>
    </source>
</evidence>
<name>A0A5C3MHK9_9AGAR</name>
<dbReference type="CDD" id="cd12148">
    <property type="entry name" value="fungal_TF_MHR"/>
    <property type="match status" value="1"/>
</dbReference>
<dbReference type="PANTHER" id="PTHR47338">
    <property type="entry name" value="ZN(II)2CYS6 TRANSCRIPTION FACTOR (EUROFUNG)-RELATED"/>
    <property type="match status" value="1"/>
</dbReference>